<dbReference type="SUPFAM" id="SSF56059">
    <property type="entry name" value="Glutathione synthetase ATP-binding domain-like"/>
    <property type="match status" value="1"/>
</dbReference>
<sequence>MTALILDWPAAAAAGSAQAGGKGAQLGRMAKLGLPVPPGFVISAAAAQGRQAGDALDPGLASRLASALERYGWEHTPLAVRSSATAEDSAGASFAGIHDSVLNVTGLPALCDAVRTVWDSLHSEHARAYRQRMQLDDSAVQMAVVVMPLLDARAAGIVFTADPMTGRADQIVIHANWGLGESLVAGQAEGDEYRLQYDFRAHTVQPVARRIGRKTQQTVRAAGGGTQLLPTAAEEARRAVLTAAQAGALALCAAAAAQALDYGDPAYDIEWVWDGTRFWLVQARPITARPDYTYEALRAQPVWWTRGNTVEVLPDPLAPIEWSNARAMVNGMLTAGYTLAGYAPLPGADRASLHYGRIYLQASMLQWEAWDALGMPPEPINRMIGGTQGCIAVPPAGMRRRLANLRRMLRYIGRALGLRKRAASALRDVRH</sequence>
<dbReference type="EMBL" id="SPVF01000191">
    <property type="protein sequence ID" value="TFW17160.1"/>
    <property type="molecule type" value="Genomic_DNA"/>
</dbReference>
<gene>
    <name evidence="2" type="ORF">E4L96_15070</name>
</gene>
<evidence type="ECO:0000259" key="1">
    <source>
        <dbReference type="Pfam" id="PF01326"/>
    </source>
</evidence>
<dbReference type="AlphaFoldDB" id="A0A4Y9S6W7"/>
<accession>A0A4Y9S6W7</accession>
<feature type="non-terminal residue" evidence="2">
    <location>
        <position position="431"/>
    </location>
</feature>
<dbReference type="InterPro" id="IPR013815">
    <property type="entry name" value="ATP_grasp_subdomain_1"/>
</dbReference>
<keyword evidence="2" id="KW-0670">Pyruvate</keyword>
<dbReference type="InterPro" id="IPR002192">
    <property type="entry name" value="PPDK_AMP/ATP-bd"/>
</dbReference>
<dbReference type="RefSeq" id="WP_181017620.1">
    <property type="nucleotide sequence ID" value="NZ_SPVF01000191.1"/>
</dbReference>
<dbReference type="Pfam" id="PF01326">
    <property type="entry name" value="PPDK_N"/>
    <property type="match status" value="1"/>
</dbReference>
<dbReference type="PANTHER" id="PTHR43615:SF1">
    <property type="entry name" value="PPDK_N DOMAIN-CONTAINING PROTEIN"/>
    <property type="match status" value="1"/>
</dbReference>
<dbReference type="Proteomes" id="UP000298438">
    <property type="component" value="Unassembled WGS sequence"/>
</dbReference>
<evidence type="ECO:0000313" key="3">
    <source>
        <dbReference type="Proteomes" id="UP000298438"/>
    </source>
</evidence>
<name>A0A4Y9S6W7_9BURK</name>
<dbReference type="PANTHER" id="PTHR43615">
    <property type="entry name" value="PHOSPHOENOLPYRUVATE SYNTHASE-RELATED"/>
    <property type="match status" value="1"/>
</dbReference>
<dbReference type="Gene3D" id="3.30.470.20">
    <property type="entry name" value="ATP-grasp fold, B domain"/>
    <property type="match status" value="1"/>
</dbReference>
<organism evidence="2 3">
    <name type="scientific">Zemynaea arenosa</name>
    <dbReference type="NCBI Taxonomy" id="2561931"/>
    <lineage>
        <taxon>Bacteria</taxon>
        <taxon>Pseudomonadati</taxon>
        <taxon>Pseudomonadota</taxon>
        <taxon>Betaproteobacteria</taxon>
        <taxon>Burkholderiales</taxon>
        <taxon>Oxalobacteraceae</taxon>
        <taxon>Telluria group</taxon>
        <taxon>Zemynaea</taxon>
    </lineage>
</organism>
<comment type="caution">
    <text evidence="2">The sequence shown here is derived from an EMBL/GenBank/DDBJ whole genome shotgun (WGS) entry which is preliminary data.</text>
</comment>
<keyword evidence="3" id="KW-1185">Reference proteome</keyword>
<keyword evidence="2" id="KW-0418">Kinase</keyword>
<dbReference type="InterPro" id="IPR051549">
    <property type="entry name" value="PEP_Utilizing_Enz"/>
</dbReference>
<dbReference type="Gene3D" id="3.30.1490.20">
    <property type="entry name" value="ATP-grasp fold, A domain"/>
    <property type="match status" value="2"/>
</dbReference>
<feature type="domain" description="Pyruvate phosphate dikinase AMP/ATP-binding" evidence="1">
    <location>
        <begin position="66"/>
        <end position="291"/>
    </location>
</feature>
<proteinExistence type="predicted"/>
<dbReference type="GO" id="GO:0005524">
    <property type="term" value="F:ATP binding"/>
    <property type="evidence" value="ECO:0007669"/>
    <property type="project" value="InterPro"/>
</dbReference>
<keyword evidence="2" id="KW-0808">Transferase</keyword>
<evidence type="ECO:0000313" key="2">
    <source>
        <dbReference type="EMBL" id="TFW17160.1"/>
    </source>
</evidence>
<dbReference type="GO" id="GO:0016301">
    <property type="term" value="F:kinase activity"/>
    <property type="evidence" value="ECO:0007669"/>
    <property type="project" value="UniProtKB-KW"/>
</dbReference>
<protein>
    <submittedName>
        <fullName evidence="2">Pyruvate, water dikinase</fullName>
    </submittedName>
</protein>
<reference evidence="2 3" key="1">
    <citation type="submission" date="2019-03" db="EMBL/GenBank/DDBJ databases">
        <title>Draft Genome Sequence of Massilia arenosa sp. nov., a Novel Massilia Species Isolated from a Sandy-loam Maize Soil.</title>
        <authorList>
            <person name="Raths R."/>
            <person name="Peta V."/>
            <person name="Bucking H."/>
        </authorList>
    </citation>
    <scope>NUCLEOTIDE SEQUENCE [LARGE SCALE GENOMIC DNA]</scope>
    <source>
        <strain evidence="2 3">MC02</strain>
    </source>
</reference>